<reference evidence="1 2" key="1">
    <citation type="journal article" date="2013" name="Genome Announc.">
        <title>Draft Genome Sequence of the Cellulolytic, Mesophilic, Anaerobic Bacterium Clostridium termitidis Strain CT1112 (DSM 5398).</title>
        <authorList>
            <person name="Lal S."/>
            <person name="Ramachandran U."/>
            <person name="Zhang X."/>
            <person name="Munir R."/>
            <person name="Sparling R."/>
            <person name="Levin D.B."/>
        </authorList>
    </citation>
    <scope>NUCLEOTIDE SEQUENCE [LARGE SCALE GENOMIC DNA]</scope>
    <source>
        <strain evidence="1 2">CT1112</strain>
    </source>
</reference>
<dbReference type="Proteomes" id="UP000014155">
    <property type="component" value="Unassembled WGS sequence"/>
</dbReference>
<gene>
    <name evidence="1" type="ORF">CTER_2660</name>
</gene>
<sequence length="134" mass="14656">MVINNNFPNRIINSPLTPGRIQTNGVKNNNTANVNGVGFENILQQAIDKTGAVKFSKHAEMRMQARNIDLTQTQKDKINSAVSMAQQKGVKDSLVILDNMAFVVNVPSKTVITAVNNNELKENVFTNIDGAIFA</sequence>
<dbReference type="EMBL" id="AORV01000036">
    <property type="protein sequence ID" value="EMS71520.1"/>
    <property type="molecule type" value="Genomic_DNA"/>
</dbReference>
<dbReference type="PATRIC" id="fig|1195236.3.peg.2982"/>
<evidence type="ECO:0000313" key="2">
    <source>
        <dbReference type="Proteomes" id="UP000014155"/>
    </source>
</evidence>
<keyword evidence="1" id="KW-0966">Cell projection</keyword>
<dbReference type="NCBIfam" id="TIGR02530">
    <property type="entry name" value="flg_new"/>
    <property type="match status" value="1"/>
</dbReference>
<protein>
    <submittedName>
        <fullName evidence="1">Flagellar operon protein</fullName>
    </submittedName>
</protein>
<dbReference type="AlphaFoldDB" id="S0FI31"/>
<keyword evidence="2" id="KW-1185">Reference proteome</keyword>
<accession>S0FI31</accession>
<keyword evidence="1" id="KW-0969">Cilium</keyword>
<dbReference type="eggNOG" id="ENOG5032Y5R">
    <property type="taxonomic scope" value="Bacteria"/>
</dbReference>
<keyword evidence="1" id="KW-0282">Flagellum</keyword>
<dbReference type="RefSeq" id="WP_004626286.1">
    <property type="nucleotide sequence ID" value="NZ_AORV01000036.1"/>
</dbReference>
<evidence type="ECO:0000313" key="1">
    <source>
        <dbReference type="EMBL" id="EMS71520.1"/>
    </source>
</evidence>
<dbReference type="InterPro" id="IPR013367">
    <property type="entry name" value="Flagellar_put"/>
</dbReference>
<comment type="caution">
    <text evidence="1">The sequence shown here is derived from an EMBL/GenBank/DDBJ whole genome shotgun (WGS) entry which is preliminary data.</text>
</comment>
<proteinExistence type="predicted"/>
<name>S0FI31_RUMCE</name>
<organism evidence="1 2">
    <name type="scientific">Ruminiclostridium cellobioparum subsp. termitidis CT1112</name>
    <dbReference type="NCBI Taxonomy" id="1195236"/>
    <lineage>
        <taxon>Bacteria</taxon>
        <taxon>Bacillati</taxon>
        <taxon>Bacillota</taxon>
        <taxon>Clostridia</taxon>
        <taxon>Eubacteriales</taxon>
        <taxon>Oscillospiraceae</taxon>
        <taxon>Ruminiclostridium</taxon>
    </lineage>
</organism>
<dbReference type="STRING" id="1195236.CTER_2660"/>
<dbReference type="Pfam" id="PF12611">
    <property type="entry name" value="Flagellar_put"/>
    <property type="match status" value="1"/>
</dbReference>